<protein>
    <submittedName>
        <fullName evidence="2">Uncharacterized protein</fullName>
    </submittedName>
</protein>
<feature type="region of interest" description="Disordered" evidence="1">
    <location>
        <begin position="209"/>
        <end position="229"/>
    </location>
</feature>
<accession>A0A940MGV6</accession>
<dbReference type="AlphaFoldDB" id="A0A940MGV6"/>
<evidence type="ECO:0000313" key="3">
    <source>
        <dbReference type="Proteomes" id="UP000670475"/>
    </source>
</evidence>
<proteinExistence type="predicted"/>
<keyword evidence="3" id="KW-1185">Reference proteome</keyword>
<sequence length="335" mass="36492">MAGTTGDEKRPSRAHNGPSRAAESGALMVLQLAERLPDLEDVREVGANDRSDLTQTEQGQLQRTEEVIADAVAAGDTALWVIAQAVECAARGRWWRTTHDSLTAYAEETVGRSAVYIRQLRMNAPLALETARRTGTVPKPSQIKATRKTEQRHGLDAAVTLYEAVRDIAAEMGGETTARGLTAVHNSLPEQLPEQGDDRRAIIEQAARHAFAPQPSDPDRGPQKPKPRLAGHWQIRLPESETESIGSASIAPASADTEPHLQAATQHTAVTTPHHMRTLEEALAALATIDEQLTSELYTQAAIDPTHTQDYERVRQHIIIRAAAIRAKALRAPKT</sequence>
<feature type="compositionally biased region" description="Basic and acidic residues" evidence="1">
    <location>
        <begin position="1"/>
        <end position="11"/>
    </location>
</feature>
<comment type="caution">
    <text evidence="2">The sequence shown here is derived from an EMBL/GenBank/DDBJ whole genome shotgun (WGS) entry which is preliminary data.</text>
</comment>
<gene>
    <name evidence="2" type="ORF">JFN87_15885</name>
</gene>
<name>A0A940MGV6_9ACTN</name>
<organism evidence="2 3">
    <name type="scientific">Streptomyces montanisoli</name>
    <dbReference type="NCBI Taxonomy" id="2798581"/>
    <lineage>
        <taxon>Bacteria</taxon>
        <taxon>Bacillati</taxon>
        <taxon>Actinomycetota</taxon>
        <taxon>Actinomycetes</taxon>
        <taxon>Kitasatosporales</taxon>
        <taxon>Streptomycetaceae</taxon>
        <taxon>Streptomyces</taxon>
    </lineage>
</organism>
<evidence type="ECO:0000313" key="2">
    <source>
        <dbReference type="EMBL" id="MBP0458971.1"/>
    </source>
</evidence>
<dbReference type="RefSeq" id="WP_209340717.1">
    <property type="nucleotide sequence ID" value="NZ_JAGIQL010000057.1"/>
</dbReference>
<dbReference type="Proteomes" id="UP000670475">
    <property type="component" value="Unassembled WGS sequence"/>
</dbReference>
<dbReference type="EMBL" id="JAGIQL010000057">
    <property type="protein sequence ID" value="MBP0458971.1"/>
    <property type="molecule type" value="Genomic_DNA"/>
</dbReference>
<evidence type="ECO:0000256" key="1">
    <source>
        <dbReference type="SAM" id="MobiDB-lite"/>
    </source>
</evidence>
<feature type="region of interest" description="Disordered" evidence="1">
    <location>
        <begin position="1"/>
        <end position="24"/>
    </location>
</feature>
<reference evidence="2" key="1">
    <citation type="submission" date="2021-03" db="EMBL/GenBank/DDBJ databases">
        <title>Whole genome sequence of Streptomyces bomunensis MMS17-BM035.</title>
        <authorList>
            <person name="Lee J.H."/>
        </authorList>
    </citation>
    <scope>NUCLEOTIDE SEQUENCE</scope>
    <source>
        <strain evidence="2">MMS17-BM035</strain>
    </source>
</reference>